<dbReference type="SUPFAM" id="SSF47954">
    <property type="entry name" value="Cyclin-like"/>
    <property type="match status" value="2"/>
</dbReference>
<name>A0A871R042_DEKBR</name>
<reference evidence="4" key="2">
    <citation type="journal article" name="BMC Genomics">
        <title>New genome assemblies reveal patterns of domestication and adaptation across Brettanomyces (Dekkera) species.</title>
        <authorList>
            <person name="Roach M.J."/>
            <person name="Borneman A.R."/>
        </authorList>
    </citation>
    <scope>NUCLEOTIDE SEQUENCE</scope>
    <source>
        <strain evidence="4">UCD 2041</strain>
    </source>
</reference>
<dbReference type="EMBL" id="CP063134">
    <property type="protein sequence ID" value="QOU19433.1"/>
    <property type="molecule type" value="Genomic_DNA"/>
</dbReference>
<dbReference type="SMART" id="SM00385">
    <property type="entry name" value="CYCLIN"/>
    <property type="match status" value="1"/>
</dbReference>
<evidence type="ECO:0000256" key="1">
    <source>
        <dbReference type="RuleBase" id="RU000383"/>
    </source>
</evidence>
<evidence type="ECO:0000313" key="5">
    <source>
        <dbReference type="Proteomes" id="UP000663131"/>
    </source>
</evidence>
<dbReference type="RefSeq" id="XP_041135926.1">
    <property type="nucleotide sequence ID" value="XM_041282087.1"/>
</dbReference>
<feature type="domain" description="Cyclin-like" evidence="3">
    <location>
        <begin position="62"/>
        <end position="149"/>
    </location>
</feature>
<dbReference type="Pfam" id="PF00134">
    <property type="entry name" value="Cyclin_N"/>
    <property type="match status" value="1"/>
</dbReference>
<sequence length="443" mass="49082">MHTNNSDYVAMRHFFESQAHQAALEDYEGTISGHLMRLEMALSQSAYSCQPDFAGLRMCCVNSLFDVCNRLEWRSATFSLAVHILDLYAARSAIDKARYRMVAFCCLWIASKYNENKPKGKLADALIRRAGYRTAQKKLFLTLEARILNCIGWNLSYPATESFVDLFLNKAEPNNIERRYGALFLCELAHFNTAIFHHYSASAIAASAILLTNVALLNLRHKHVYQHRFGALDTLLLRSVRFMPSAVRYKYVDRDAHAQGAHAAQNVQSALGAHYSSKAAIIHNLVELADSFATEQRERRRSACGNKPLRACASPVQDSRRYLSLPISPIASPTRTKSAPISPASPRRTSAQGAPARSACLRRCTIPTPGSTPTALSAQGKNYSCTPQMAFTPAHALPLPQLQLQPQMVEIAQPAPVPAPYLCQAPLRPFPGDAASAPKRRRL</sequence>
<dbReference type="PANTHER" id="PTHR10177">
    <property type="entry name" value="CYCLINS"/>
    <property type="match status" value="1"/>
</dbReference>
<dbReference type="GeneID" id="64575503"/>
<evidence type="ECO:0000313" key="4">
    <source>
        <dbReference type="EMBL" id="QOU19433.1"/>
    </source>
</evidence>
<dbReference type="InterPro" id="IPR013763">
    <property type="entry name" value="Cyclin-like_dom"/>
</dbReference>
<organism evidence="4 5">
    <name type="scientific">Dekkera bruxellensis</name>
    <name type="common">Brettanomyces custersii</name>
    <dbReference type="NCBI Taxonomy" id="5007"/>
    <lineage>
        <taxon>Eukaryota</taxon>
        <taxon>Fungi</taxon>
        <taxon>Dikarya</taxon>
        <taxon>Ascomycota</taxon>
        <taxon>Saccharomycotina</taxon>
        <taxon>Pichiomycetes</taxon>
        <taxon>Pichiales</taxon>
        <taxon>Pichiaceae</taxon>
        <taxon>Brettanomyces</taxon>
    </lineage>
</organism>
<dbReference type="AlphaFoldDB" id="A0A871R042"/>
<accession>A0A871R042</accession>
<keyword evidence="1" id="KW-0195">Cyclin</keyword>
<proteinExistence type="inferred from homology"/>
<evidence type="ECO:0000256" key="2">
    <source>
        <dbReference type="SAM" id="MobiDB-lite"/>
    </source>
</evidence>
<dbReference type="KEGG" id="bbrx:BRETT_003580"/>
<dbReference type="InterPro" id="IPR036915">
    <property type="entry name" value="Cyclin-like_sf"/>
</dbReference>
<protein>
    <recommendedName>
        <fullName evidence="3">Cyclin-like domain-containing protein</fullName>
    </recommendedName>
</protein>
<feature type="region of interest" description="Disordered" evidence="2">
    <location>
        <begin position="325"/>
        <end position="358"/>
    </location>
</feature>
<gene>
    <name evidence="4" type="ORF">BRETT_003580</name>
</gene>
<dbReference type="InterPro" id="IPR006671">
    <property type="entry name" value="Cyclin_N"/>
</dbReference>
<dbReference type="Gene3D" id="1.10.472.10">
    <property type="entry name" value="Cyclin-like"/>
    <property type="match status" value="2"/>
</dbReference>
<comment type="similarity">
    <text evidence="1">Belongs to the cyclin family.</text>
</comment>
<dbReference type="InterPro" id="IPR039361">
    <property type="entry name" value="Cyclin"/>
</dbReference>
<reference evidence="4" key="1">
    <citation type="submission" date="2020-10" db="EMBL/GenBank/DDBJ databases">
        <authorList>
            <person name="Palmer J.M."/>
        </authorList>
    </citation>
    <scope>NUCLEOTIDE SEQUENCE</scope>
    <source>
        <strain evidence="4">UCD 2041</strain>
    </source>
</reference>
<evidence type="ECO:0000259" key="3">
    <source>
        <dbReference type="SMART" id="SM00385"/>
    </source>
</evidence>
<dbReference type="OrthoDB" id="5590282at2759"/>
<dbReference type="GO" id="GO:0016538">
    <property type="term" value="F:cyclin-dependent protein serine/threonine kinase regulator activity"/>
    <property type="evidence" value="ECO:0007669"/>
    <property type="project" value="UniProtKB-ARBA"/>
</dbReference>
<dbReference type="Proteomes" id="UP000663131">
    <property type="component" value="Chromosome 6"/>
</dbReference>